<comment type="caution">
    <text evidence="1">The sequence shown here is derived from an EMBL/GenBank/DDBJ whole genome shotgun (WGS) entry which is preliminary data.</text>
</comment>
<dbReference type="EMBL" id="VSRR010001392">
    <property type="protein sequence ID" value="MPC24934.1"/>
    <property type="molecule type" value="Genomic_DNA"/>
</dbReference>
<accession>A0A5B7DVP0</accession>
<evidence type="ECO:0000313" key="1">
    <source>
        <dbReference type="EMBL" id="MPC24934.1"/>
    </source>
</evidence>
<proteinExistence type="predicted"/>
<dbReference type="AlphaFoldDB" id="A0A5B7DVP0"/>
<gene>
    <name evidence="1" type="ORF">E2C01_018028</name>
</gene>
<organism evidence="1 2">
    <name type="scientific">Portunus trituberculatus</name>
    <name type="common">Swimming crab</name>
    <name type="synonym">Neptunus trituberculatus</name>
    <dbReference type="NCBI Taxonomy" id="210409"/>
    <lineage>
        <taxon>Eukaryota</taxon>
        <taxon>Metazoa</taxon>
        <taxon>Ecdysozoa</taxon>
        <taxon>Arthropoda</taxon>
        <taxon>Crustacea</taxon>
        <taxon>Multicrustacea</taxon>
        <taxon>Malacostraca</taxon>
        <taxon>Eumalacostraca</taxon>
        <taxon>Eucarida</taxon>
        <taxon>Decapoda</taxon>
        <taxon>Pleocyemata</taxon>
        <taxon>Brachyura</taxon>
        <taxon>Eubrachyura</taxon>
        <taxon>Portunoidea</taxon>
        <taxon>Portunidae</taxon>
        <taxon>Portuninae</taxon>
        <taxon>Portunus</taxon>
    </lineage>
</organism>
<reference evidence="1 2" key="1">
    <citation type="submission" date="2019-05" db="EMBL/GenBank/DDBJ databases">
        <title>Another draft genome of Portunus trituberculatus and its Hox gene families provides insights of decapod evolution.</title>
        <authorList>
            <person name="Jeong J.-H."/>
            <person name="Song I."/>
            <person name="Kim S."/>
            <person name="Choi T."/>
            <person name="Kim D."/>
            <person name="Ryu S."/>
            <person name="Kim W."/>
        </authorList>
    </citation>
    <scope>NUCLEOTIDE SEQUENCE [LARGE SCALE GENOMIC DNA]</scope>
    <source>
        <tissue evidence="1">Muscle</tissue>
    </source>
</reference>
<name>A0A5B7DVP0_PORTR</name>
<sequence>MSALLPTPLQCTWAPSSTLREHGGASPARHSVLANVLCMAGGGVQARPPGHKLTEGRIKR</sequence>
<protein>
    <submittedName>
        <fullName evidence="1">Uncharacterized protein</fullName>
    </submittedName>
</protein>
<evidence type="ECO:0000313" key="2">
    <source>
        <dbReference type="Proteomes" id="UP000324222"/>
    </source>
</evidence>
<dbReference type="Proteomes" id="UP000324222">
    <property type="component" value="Unassembled WGS sequence"/>
</dbReference>
<keyword evidence="2" id="KW-1185">Reference proteome</keyword>